<evidence type="ECO:0000256" key="1">
    <source>
        <dbReference type="ARBA" id="ARBA00006717"/>
    </source>
</evidence>
<evidence type="ECO:0000256" key="4">
    <source>
        <dbReference type="ARBA" id="ARBA00023235"/>
    </source>
</evidence>
<comment type="pathway">
    <text evidence="5 6">Carbohydrate degradation; glycolysis; pyruvate from D-glyceraldehyde 3-phosphate: step 3/5.</text>
</comment>
<dbReference type="HAMAP" id="MF_01039">
    <property type="entry name" value="PGAM_GpmA"/>
    <property type="match status" value="1"/>
</dbReference>
<name>A0ABN7LX65_9BACT</name>
<feature type="binding site" evidence="5">
    <location>
        <position position="96"/>
    </location>
    <ligand>
        <name>substrate</name>
    </ligand>
</feature>
<comment type="function">
    <text evidence="5 6">Catalyzes the interconversion of 2-phosphoglycerate and 3-phosphoglycerate.</text>
</comment>
<protein>
    <recommendedName>
        <fullName evidence="5 6">2,3-bisphosphoglycerate-dependent phosphoglycerate mutase</fullName>
        <shortName evidence="5">BPG-dependent PGAM</shortName>
        <shortName evidence="5">PGAM</shortName>
        <shortName evidence="5">Phosphoglyceromutase</shortName>
        <shortName evidence="5">dPGM</shortName>
        <ecNumber evidence="5 6">5.4.2.11</ecNumber>
    </recommendedName>
</protein>
<feature type="active site" description="Tele-phosphohistidine intermediate" evidence="5">
    <location>
        <position position="9"/>
    </location>
</feature>
<dbReference type="PANTHER" id="PTHR11931">
    <property type="entry name" value="PHOSPHOGLYCERATE MUTASE"/>
    <property type="match status" value="1"/>
</dbReference>
<evidence type="ECO:0000313" key="7">
    <source>
        <dbReference type="EMBL" id="CAE6770761.1"/>
    </source>
</evidence>
<feature type="site" description="Transition state stabilizer" evidence="5">
    <location>
        <position position="155"/>
    </location>
</feature>
<dbReference type="EMBL" id="CAJNBJ010000017">
    <property type="protein sequence ID" value="CAE6770761.1"/>
    <property type="molecule type" value="Genomic_DNA"/>
</dbReference>
<evidence type="ECO:0000256" key="2">
    <source>
        <dbReference type="ARBA" id="ARBA00022432"/>
    </source>
</evidence>
<feature type="active site" description="Proton donor/acceptor" evidence="5">
    <location>
        <position position="85"/>
    </location>
</feature>
<dbReference type="RefSeq" id="WP_213043117.1">
    <property type="nucleotide sequence ID" value="NZ_CAJNBJ010000017.1"/>
</dbReference>
<dbReference type="SUPFAM" id="SSF53254">
    <property type="entry name" value="Phosphoglycerate mutase-like"/>
    <property type="match status" value="1"/>
</dbReference>
<dbReference type="NCBIfam" id="TIGR01258">
    <property type="entry name" value="pgm_1"/>
    <property type="match status" value="2"/>
</dbReference>
<comment type="caution">
    <text evidence="7">The sequence shown here is derived from an EMBL/GenBank/DDBJ whole genome shotgun (WGS) entry which is preliminary data.</text>
</comment>
<dbReference type="InterPro" id="IPR005952">
    <property type="entry name" value="Phosphogly_mut1"/>
</dbReference>
<feature type="binding site" evidence="5">
    <location>
        <begin position="85"/>
        <end position="88"/>
    </location>
    <ligand>
        <name>substrate</name>
    </ligand>
</feature>
<organism evidence="7 8">
    <name type="scientific">Nitrospira defluvii</name>
    <dbReference type="NCBI Taxonomy" id="330214"/>
    <lineage>
        <taxon>Bacteria</taxon>
        <taxon>Pseudomonadati</taxon>
        <taxon>Nitrospirota</taxon>
        <taxon>Nitrospiria</taxon>
        <taxon>Nitrospirales</taxon>
        <taxon>Nitrospiraceae</taxon>
        <taxon>Nitrospira</taxon>
    </lineage>
</organism>
<feature type="binding site" evidence="5">
    <location>
        <begin position="156"/>
        <end position="157"/>
    </location>
    <ligand>
        <name>substrate</name>
    </ligand>
</feature>
<feature type="binding site" evidence="5">
    <location>
        <position position="58"/>
    </location>
    <ligand>
        <name>substrate</name>
    </ligand>
</feature>
<reference evidence="7 8" key="1">
    <citation type="submission" date="2021-02" db="EMBL/GenBank/DDBJ databases">
        <authorList>
            <person name="Han P."/>
        </authorList>
    </citation>
    <scope>NUCLEOTIDE SEQUENCE [LARGE SCALE GENOMIC DNA]</scope>
    <source>
        <strain evidence="7">Candidatus Nitrospira sp. ZN2</strain>
    </source>
</reference>
<keyword evidence="8" id="KW-1185">Reference proteome</keyword>
<dbReference type="InterPro" id="IPR029033">
    <property type="entry name" value="His_PPase_superfam"/>
</dbReference>
<sequence>MGHFVLLRHGQSQWNLENRFTGWIDVPLSTKGGEEALAAAQQLSRYRLDRAFTSKLVRATDTLRIVLAAIGQGRIPIEENQALNERMYGDLQGLNKDETVNQYGAKQVEVWRRSYDVRPPGGESLKDTAARVLPYYQERIQPAVEKGDTVLIVAHGNSLRALVMHLEDLSSQQIVDLTIPTGALVVYALADQGKLVRQDRDAASRARKL</sequence>
<keyword evidence="3 5" id="KW-0324">Glycolysis</keyword>
<comment type="catalytic activity">
    <reaction evidence="5 6">
        <text>(2R)-2-phosphoglycerate = (2R)-3-phosphoglycerate</text>
        <dbReference type="Rhea" id="RHEA:15901"/>
        <dbReference type="ChEBI" id="CHEBI:58272"/>
        <dbReference type="ChEBI" id="CHEBI:58289"/>
        <dbReference type="EC" id="5.4.2.11"/>
    </reaction>
</comment>
<dbReference type="PIRSF" id="PIRSF000709">
    <property type="entry name" value="6PFK_2-Ptase"/>
    <property type="match status" value="1"/>
</dbReference>
<dbReference type="GO" id="GO:0004619">
    <property type="term" value="F:phosphoglycerate mutase activity"/>
    <property type="evidence" value="ECO:0007669"/>
    <property type="project" value="UniProtKB-EC"/>
</dbReference>
<dbReference type="Gene3D" id="3.40.50.1240">
    <property type="entry name" value="Phosphoglycerate mutase-like"/>
    <property type="match status" value="1"/>
</dbReference>
<dbReference type="SMART" id="SM00855">
    <property type="entry name" value="PGAM"/>
    <property type="match status" value="1"/>
</dbReference>
<accession>A0ABN7LX65</accession>
<proteinExistence type="inferred from homology"/>
<keyword evidence="4 5" id="KW-0413">Isomerase</keyword>
<gene>
    <name evidence="5 7" type="primary">gpmA</name>
    <name evidence="7" type="ORF">NSPZN2_40273</name>
</gene>
<feature type="binding site" evidence="5">
    <location>
        <begin position="112"/>
        <end position="113"/>
    </location>
    <ligand>
        <name>substrate</name>
    </ligand>
</feature>
<evidence type="ECO:0000313" key="8">
    <source>
        <dbReference type="Proteomes" id="UP000675880"/>
    </source>
</evidence>
<dbReference type="PROSITE" id="PS00175">
    <property type="entry name" value="PG_MUTASE"/>
    <property type="match status" value="1"/>
</dbReference>
<dbReference type="EC" id="5.4.2.11" evidence="5 6"/>
<dbReference type="Proteomes" id="UP000675880">
    <property type="component" value="Unassembled WGS sequence"/>
</dbReference>
<comment type="similarity">
    <text evidence="1 5">Belongs to the phosphoglycerate mutase family. BPG-dependent PGAM subfamily.</text>
</comment>
<dbReference type="InterPro" id="IPR013078">
    <property type="entry name" value="His_Pase_superF_clade-1"/>
</dbReference>
<feature type="binding site" evidence="5">
    <location>
        <begin position="8"/>
        <end position="15"/>
    </location>
    <ligand>
        <name>substrate</name>
    </ligand>
</feature>
<evidence type="ECO:0000256" key="5">
    <source>
        <dbReference type="HAMAP-Rule" id="MF_01039"/>
    </source>
</evidence>
<keyword evidence="2 5" id="KW-0312">Gluconeogenesis</keyword>
<evidence type="ECO:0000256" key="3">
    <source>
        <dbReference type="ARBA" id="ARBA00023152"/>
    </source>
</evidence>
<dbReference type="Pfam" id="PF00300">
    <property type="entry name" value="His_Phos_1"/>
    <property type="match status" value="1"/>
</dbReference>
<dbReference type="CDD" id="cd07067">
    <property type="entry name" value="HP_PGM_like"/>
    <property type="match status" value="1"/>
</dbReference>
<feature type="binding site" evidence="5">
    <location>
        <begin position="21"/>
        <end position="22"/>
    </location>
    <ligand>
        <name>substrate</name>
    </ligand>
</feature>
<evidence type="ECO:0000256" key="6">
    <source>
        <dbReference type="RuleBase" id="RU004512"/>
    </source>
</evidence>
<dbReference type="InterPro" id="IPR001345">
    <property type="entry name" value="PG/BPGM_mutase_AS"/>
</dbReference>